<reference evidence="2 3" key="1">
    <citation type="submission" date="2012-04" db="EMBL/GenBank/DDBJ databases">
        <title>Complete genome of Rhodanobacter sp. 2APBS1.</title>
        <authorList>
            <consortium name="US DOE Joint Genome Institute"/>
            <person name="Huntemann M."/>
            <person name="Wei C.-L."/>
            <person name="Han J."/>
            <person name="Detter J.C."/>
            <person name="Han C."/>
            <person name="Tapia R."/>
            <person name="Munk A.C.C."/>
            <person name="Chen A."/>
            <person name="Krypides N."/>
            <person name="Mavromatis K."/>
            <person name="Markowitz V."/>
            <person name="Szeto E."/>
            <person name="Ivanova N."/>
            <person name="Mikhailova N."/>
            <person name="Ovchinnikova G."/>
            <person name="Pagani I."/>
            <person name="Pati A."/>
            <person name="Goodwin L."/>
            <person name="Peters L."/>
            <person name="Pitluck S."/>
            <person name="Woyke T."/>
            <person name="Prakash O."/>
            <person name="Elkins J."/>
            <person name="Brown S."/>
            <person name="Palumbo A."/>
            <person name="Hemme C."/>
            <person name="Zhou J."/>
            <person name="Watson D."/>
            <person name="Jardine P."/>
            <person name="Kostka J."/>
            <person name="Green S."/>
        </authorList>
    </citation>
    <scope>NUCLEOTIDE SEQUENCE [LARGE SCALE GENOMIC DNA]</scope>
    <source>
        <strain evidence="2 3">2APBS1</strain>
    </source>
</reference>
<evidence type="ECO:0008006" key="4">
    <source>
        <dbReference type="Google" id="ProtNLM"/>
    </source>
</evidence>
<dbReference type="KEGG" id="rhd:R2APBS1_3213"/>
<dbReference type="OrthoDB" id="9830516at2"/>
<feature type="signal peptide" evidence="1">
    <location>
        <begin position="1"/>
        <end position="19"/>
    </location>
</feature>
<evidence type="ECO:0000313" key="2">
    <source>
        <dbReference type="EMBL" id="AGG90283.1"/>
    </source>
</evidence>
<dbReference type="PROSITE" id="PS51257">
    <property type="entry name" value="PROKAR_LIPOPROTEIN"/>
    <property type="match status" value="1"/>
</dbReference>
<evidence type="ECO:0000313" key="3">
    <source>
        <dbReference type="Proteomes" id="UP000011859"/>
    </source>
</evidence>
<name>M4NKS0_9GAMM</name>
<feature type="chain" id="PRO_5004056247" description="DUF2846 domain-containing protein" evidence="1">
    <location>
        <begin position="20"/>
        <end position="143"/>
    </location>
</feature>
<proteinExistence type="predicted"/>
<dbReference type="Proteomes" id="UP000011859">
    <property type="component" value="Chromosome"/>
</dbReference>
<dbReference type="EMBL" id="CP003470">
    <property type="protein sequence ID" value="AGG90283.1"/>
    <property type="molecule type" value="Genomic_DNA"/>
</dbReference>
<evidence type="ECO:0000256" key="1">
    <source>
        <dbReference type="SAM" id="SignalP"/>
    </source>
</evidence>
<dbReference type="AlphaFoldDB" id="M4NKS0"/>
<accession>M4NKS0</accession>
<gene>
    <name evidence="2" type="ORF">R2APBS1_3213</name>
</gene>
<keyword evidence="1" id="KW-0732">Signal</keyword>
<protein>
    <recommendedName>
        <fullName evidence="4">DUF2846 domain-containing protein</fullName>
    </recommendedName>
</protein>
<sequence precursor="true">MKKLLWMLLVVLTACSADVRRFVPPAANLNYMAHLIALSDSAGTLLRSEGHYLFITSVDGAQSKSNWELRKLPSDIYLTPGAHRFGVLYQHSGLTASAQFEVDAKEGMAYYIHRHAGAYGVQFWLTEGKEDGPKVGRLLQAPE</sequence>
<dbReference type="RefSeq" id="WP_015448671.1">
    <property type="nucleotide sequence ID" value="NC_020541.1"/>
</dbReference>
<keyword evidence="3" id="KW-1185">Reference proteome</keyword>
<dbReference type="HOGENOM" id="CLU_1804681_0_0_6"/>
<organism evidence="2 3">
    <name type="scientific">Rhodanobacter denitrificans</name>
    <dbReference type="NCBI Taxonomy" id="666685"/>
    <lineage>
        <taxon>Bacteria</taxon>
        <taxon>Pseudomonadati</taxon>
        <taxon>Pseudomonadota</taxon>
        <taxon>Gammaproteobacteria</taxon>
        <taxon>Lysobacterales</taxon>
        <taxon>Rhodanobacteraceae</taxon>
        <taxon>Rhodanobacter</taxon>
    </lineage>
</organism>